<dbReference type="Proteomes" id="UP000199642">
    <property type="component" value="Unassembled WGS sequence"/>
</dbReference>
<dbReference type="EMBL" id="FOPC01000002">
    <property type="protein sequence ID" value="SFG25613.1"/>
    <property type="molecule type" value="Genomic_DNA"/>
</dbReference>
<dbReference type="AlphaFoldDB" id="A0A1I2QD93"/>
<evidence type="ECO:0000313" key="2">
    <source>
        <dbReference type="EMBL" id="SFG25613.1"/>
    </source>
</evidence>
<protein>
    <submittedName>
        <fullName evidence="2">Uncharacterized protein</fullName>
    </submittedName>
</protein>
<sequence length="61" mass="7115">MHPLILFILPLIFIGLTFRSKQLVRAIKNKEQGTIKIEVLFFSLTLFMSSLLVWFIGSQFE</sequence>
<keyword evidence="1" id="KW-0472">Membrane</keyword>
<feature type="transmembrane region" description="Helical" evidence="1">
    <location>
        <begin position="35"/>
        <end position="56"/>
    </location>
</feature>
<accession>A0A1I2QD93</accession>
<keyword evidence="1" id="KW-0812">Transmembrane</keyword>
<keyword evidence="3" id="KW-1185">Reference proteome</keyword>
<keyword evidence="1" id="KW-1133">Transmembrane helix</keyword>
<evidence type="ECO:0000256" key="1">
    <source>
        <dbReference type="SAM" id="Phobius"/>
    </source>
</evidence>
<proteinExistence type="predicted"/>
<evidence type="ECO:0000313" key="3">
    <source>
        <dbReference type="Proteomes" id="UP000199642"/>
    </source>
</evidence>
<gene>
    <name evidence="2" type="ORF">SAMN04487988_102203</name>
</gene>
<name>A0A1I2QD93_9BACT</name>
<organism evidence="2 3">
    <name type="scientific">Algoriphagus hitonicola</name>
    <dbReference type="NCBI Taxonomy" id="435880"/>
    <lineage>
        <taxon>Bacteria</taxon>
        <taxon>Pseudomonadati</taxon>
        <taxon>Bacteroidota</taxon>
        <taxon>Cytophagia</taxon>
        <taxon>Cytophagales</taxon>
        <taxon>Cyclobacteriaceae</taxon>
        <taxon>Algoriphagus</taxon>
    </lineage>
</organism>
<reference evidence="3" key="1">
    <citation type="submission" date="2016-10" db="EMBL/GenBank/DDBJ databases">
        <authorList>
            <person name="Varghese N."/>
            <person name="Submissions S."/>
        </authorList>
    </citation>
    <scope>NUCLEOTIDE SEQUENCE [LARGE SCALE GENOMIC DNA]</scope>
    <source>
        <strain evidence="3">DSM 19315</strain>
    </source>
</reference>
<dbReference type="STRING" id="435880.SAMN04487988_102203"/>